<dbReference type="InterPro" id="IPR002076">
    <property type="entry name" value="ELO_fam"/>
</dbReference>
<evidence type="ECO:0000256" key="2">
    <source>
        <dbReference type="ARBA" id="ARBA00022516"/>
    </source>
</evidence>
<dbReference type="STRING" id="1382522.W6MHT2"/>
<feature type="transmembrane region" description="Helical" evidence="10">
    <location>
        <begin position="263"/>
        <end position="284"/>
    </location>
</feature>
<evidence type="ECO:0000256" key="5">
    <source>
        <dbReference type="ARBA" id="ARBA00022832"/>
    </source>
</evidence>
<dbReference type="GO" id="GO:0030148">
    <property type="term" value="P:sphingolipid biosynthetic process"/>
    <property type="evidence" value="ECO:0007669"/>
    <property type="project" value="TreeGrafter"/>
</dbReference>
<dbReference type="Proteomes" id="UP000019384">
    <property type="component" value="Unassembled WGS sequence"/>
</dbReference>
<feature type="transmembrane region" description="Helical" evidence="10">
    <location>
        <begin position="228"/>
        <end position="251"/>
    </location>
</feature>
<comment type="subcellular location">
    <subcellularLocation>
        <location evidence="1">Membrane</location>
        <topology evidence="1">Multi-pass membrane protein</topology>
    </subcellularLocation>
</comment>
<reference evidence="11" key="1">
    <citation type="submission" date="2013-12" db="EMBL/GenBank/DDBJ databases">
        <authorList>
            <person name="Genoscope - CEA"/>
        </authorList>
    </citation>
    <scope>NUCLEOTIDE SEQUENCE</scope>
    <source>
        <strain evidence="11">CBS 1993</strain>
    </source>
</reference>
<comment type="similarity">
    <text evidence="10">Belongs to the ELO family.</text>
</comment>
<dbReference type="GO" id="GO:0034625">
    <property type="term" value="P:fatty acid elongation, monounsaturated fatty acid"/>
    <property type="evidence" value="ECO:0007669"/>
    <property type="project" value="TreeGrafter"/>
</dbReference>
<evidence type="ECO:0000313" key="11">
    <source>
        <dbReference type="EMBL" id="CDK25353.1"/>
    </source>
</evidence>
<dbReference type="GO" id="GO:0005789">
    <property type="term" value="C:endoplasmic reticulum membrane"/>
    <property type="evidence" value="ECO:0007669"/>
    <property type="project" value="TreeGrafter"/>
</dbReference>
<keyword evidence="6 10" id="KW-1133">Transmembrane helix</keyword>
<dbReference type="GO" id="GO:0019367">
    <property type="term" value="P:fatty acid elongation, saturated fatty acid"/>
    <property type="evidence" value="ECO:0007669"/>
    <property type="project" value="TreeGrafter"/>
</dbReference>
<dbReference type="PANTHER" id="PTHR11157">
    <property type="entry name" value="FATTY ACID ACYL TRANSFERASE-RELATED"/>
    <property type="match status" value="1"/>
</dbReference>
<keyword evidence="3 10" id="KW-0808">Transferase</keyword>
<evidence type="ECO:0000256" key="3">
    <source>
        <dbReference type="ARBA" id="ARBA00022679"/>
    </source>
</evidence>
<dbReference type="GO" id="GO:0034626">
    <property type="term" value="P:fatty acid elongation, polyunsaturated fatty acid"/>
    <property type="evidence" value="ECO:0007669"/>
    <property type="project" value="TreeGrafter"/>
</dbReference>
<keyword evidence="4 10" id="KW-0812">Transmembrane</keyword>
<dbReference type="GO" id="GO:0042761">
    <property type="term" value="P:very long-chain fatty acid biosynthetic process"/>
    <property type="evidence" value="ECO:0007669"/>
    <property type="project" value="TreeGrafter"/>
</dbReference>
<keyword evidence="9 10" id="KW-0275">Fatty acid biosynthesis</keyword>
<dbReference type="GO" id="GO:0009922">
    <property type="term" value="F:fatty acid elongase activity"/>
    <property type="evidence" value="ECO:0007669"/>
    <property type="project" value="InterPro"/>
</dbReference>
<dbReference type="OrthoDB" id="10259681at2759"/>
<evidence type="ECO:0000256" key="1">
    <source>
        <dbReference type="ARBA" id="ARBA00004141"/>
    </source>
</evidence>
<dbReference type="EC" id="2.3.1.-" evidence="10"/>
<evidence type="ECO:0000256" key="10">
    <source>
        <dbReference type="RuleBase" id="RU361115"/>
    </source>
</evidence>
<keyword evidence="12" id="KW-1185">Reference proteome</keyword>
<dbReference type="PANTHER" id="PTHR11157:SF169">
    <property type="entry name" value="ELONGATION OF FATTY ACIDS PROTEIN"/>
    <property type="match status" value="1"/>
</dbReference>
<dbReference type="EMBL" id="HG793126">
    <property type="protein sequence ID" value="CDK25353.1"/>
    <property type="molecule type" value="Genomic_DNA"/>
</dbReference>
<reference evidence="11" key="2">
    <citation type="submission" date="2014-02" db="EMBL/GenBank/DDBJ databases">
        <title>Complete DNA sequence of /Kuraishia capsulata/ illustrates novel genomic features among budding yeasts (/Saccharomycotina/).</title>
        <authorList>
            <person name="Morales L."/>
            <person name="Noel B."/>
            <person name="Porcel B."/>
            <person name="Marcet-Houben M."/>
            <person name="Hullo M-F."/>
            <person name="Sacerdot C."/>
            <person name="Tekaia F."/>
            <person name="Leh-Louis V."/>
            <person name="Despons L."/>
            <person name="Khanna V."/>
            <person name="Aury J-M."/>
            <person name="Barbe V."/>
            <person name="Couloux A."/>
            <person name="Labadie K."/>
            <person name="Pelletier E."/>
            <person name="Souciet J-L."/>
            <person name="Boekhout T."/>
            <person name="Gabaldon T."/>
            <person name="Wincker P."/>
            <person name="Dujon B."/>
        </authorList>
    </citation>
    <scope>NUCLEOTIDE SEQUENCE</scope>
    <source>
        <strain evidence="11">CBS 1993</strain>
    </source>
</reference>
<feature type="transmembrane region" description="Helical" evidence="10">
    <location>
        <begin position="102"/>
        <end position="122"/>
    </location>
</feature>
<dbReference type="HOGENOM" id="CLU_017661_0_0_1"/>
<protein>
    <recommendedName>
        <fullName evidence="10">Elongation of fatty acids protein</fullName>
        <ecNumber evidence="10">2.3.1.-</ecNumber>
    </recommendedName>
</protein>
<organism evidence="11 12">
    <name type="scientific">Kuraishia capsulata CBS 1993</name>
    <dbReference type="NCBI Taxonomy" id="1382522"/>
    <lineage>
        <taxon>Eukaryota</taxon>
        <taxon>Fungi</taxon>
        <taxon>Dikarya</taxon>
        <taxon>Ascomycota</taxon>
        <taxon>Saccharomycotina</taxon>
        <taxon>Pichiomycetes</taxon>
        <taxon>Pichiales</taxon>
        <taxon>Pichiaceae</taxon>
        <taxon>Kuraishia</taxon>
    </lineage>
</organism>
<evidence type="ECO:0000256" key="4">
    <source>
        <dbReference type="ARBA" id="ARBA00022692"/>
    </source>
</evidence>
<keyword evidence="8 10" id="KW-0472">Membrane</keyword>
<keyword evidence="2 10" id="KW-0444">Lipid biosynthesis</keyword>
<name>W6MHT2_9ASCO</name>
<proteinExistence type="inferred from homology"/>
<comment type="catalytic activity">
    <reaction evidence="10">
        <text>an acyl-CoA + malonyl-CoA + H(+) = a 3-oxoacyl-CoA + CO2 + CoA</text>
        <dbReference type="Rhea" id="RHEA:50252"/>
        <dbReference type="ChEBI" id="CHEBI:15378"/>
        <dbReference type="ChEBI" id="CHEBI:16526"/>
        <dbReference type="ChEBI" id="CHEBI:57287"/>
        <dbReference type="ChEBI" id="CHEBI:57384"/>
        <dbReference type="ChEBI" id="CHEBI:58342"/>
        <dbReference type="ChEBI" id="CHEBI:90726"/>
    </reaction>
    <physiologicalReaction direction="left-to-right" evidence="10">
        <dbReference type="Rhea" id="RHEA:50253"/>
    </physiologicalReaction>
</comment>
<feature type="transmembrane region" description="Helical" evidence="10">
    <location>
        <begin position="59"/>
        <end position="81"/>
    </location>
</feature>
<dbReference type="AlphaFoldDB" id="W6MHT2"/>
<gene>
    <name evidence="11" type="ORF">KUCA_T00001322001</name>
</gene>
<dbReference type="RefSeq" id="XP_022457365.1">
    <property type="nucleotide sequence ID" value="XM_022603489.1"/>
</dbReference>
<feature type="transmembrane region" description="Helical" evidence="10">
    <location>
        <begin position="304"/>
        <end position="326"/>
    </location>
</feature>
<keyword evidence="5 10" id="KW-0276">Fatty acid metabolism</keyword>
<sequence length="345" mass="39575">MSFDVTSALAARISEISKLVHFDILPDPQVWLFPTFKPPLPCPFASEFLTSFYFYTLRGMVPVVFAMVYFSSVHLLNNLIVKRQKTLGVKVAPFAITKTRGFKLFVLAHNIGLCAYSLWTLVGMTSTMYKVYLNFKEGLGNFKHFNRGEIFWEAVCDIDKGIWFNNAEQNIKGLGFYAFWFYISKFYEIVDTIIILLKGKEASLLQSYHHSGAMLSMWSGVRLASPPIWIFVCFNSFIHSVMYFYFTLSCLHVRVPKFAKQILTSLQIFQFIFGGSLAVVHLFLKYFDTHELVFRSCIANSDQALAIWINVIYLTPLTMLFAAFWINSYAKKPAPKLAAKSKKIN</sequence>
<dbReference type="GeneID" id="34518753"/>
<evidence type="ECO:0000256" key="6">
    <source>
        <dbReference type="ARBA" id="ARBA00022989"/>
    </source>
</evidence>
<evidence type="ECO:0000256" key="8">
    <source>
        <dbReference type="ARBA" id="ARBA00023136"/>
    </source>
</evidence>
<evidence type="ECO:0000313" key="12">
    <source>
        <dbReference type="Proteomes" id="UP000019384"/>
    </source>
</evidence>
<keyword evidence="7 10" id="KW-0443">Lipid metabolism</keyword>
<evidence type="ECO:0000256" key="7">
    <source>
        <dbReference type="ARBA" id="ARBA00023098"/>
    </source>
</evidence>
<evidence type="ECO:0000256" key="9">
    <source>
        <dbReference type="ARBA" id="ARBA00023160"/>
    </source>
</evidence>
<accession>W6MHT2</accession>
<dbReference type="Pfam" id="PF01151">
    <property type="entry name" value="ELO"/>
    <property type="match status" value="1"/>
</dbReference>